<sequence>MKHSYVGRMIGGLVLISIGGIFILNMLGITDISIGYLFSTFWPVFLILGGIASFANGDRRGGSMIGSMVLILVGGYFLARNLDLVTLDPGQFFKFFIPAALIIAGVNMLFKPRSPKSQEPPFPPPAPPKPPVPPITEMESSLDSIFDAMEKPKKENKMGPGPGNFNYNPFDDNPYNMKQGQGQGHGQGQGMHDAYGPKGMDDKSGWKGQFQKVFNEFGSKETLNKSGFIGDVHMGQDYFELQPMNISHFIGDTIIDLTKAQIPYGETRINISAFIGDVKIFVPDDMEVGVVAVSSAFIGDLSVLKQKEGGFMSNIKAQTPYYSEANKKVKLIVSVFIGDVKVNMVG</sequence>
<keyword evidence="2" id="KW-0472">Membrane</keyword>
<feature type="compositionally biased region" description="Pro residues" evidence="1">
    <location>
        <begin position="118"/>
        <end position="134"/>
    </location>
</feature>
<comment type="caution">
    <text evidence="5">The sequence shown here is derived from an EMBL/GenBank/DDBJ whole genome shotgun (WGS) entry which is preliminary data.</text>
</comment>
<dbReference type="InterPro" id="IPR024425">
    <property type="entry name" value="LiaF-like_C"/>
</dbReference>
<accession>A0ABQ1VPU3</accession>
<dbReference type="InterPro" id="IPR054331">
    <property type="entry name" value="LiaF_TM"/>
</dbReference>
<feature type="transmembrane region" description="Helical" evidence="2">
    <location>
        <begin position="12"/>
        <end position="30"/>
    </location>
</feature>
<evidence type="ECO:0000313" key="6">
    <source>
        <dbReference type="Proteomes" id="UP000608420"/>
    </source>
</evidence>
<name>A0ABQ1VPU3_9BACL</name>
<dbReference type="Pfam" id="PF22570">
    <property type="entry name" value="LiaF-TM"/>
    <property type="match status" value="1"/>
</dbReference>
<keyword evidence="6" id="KW-1185">Reference proteome</keyword>
<dbReference type="Pfam" id="PF09922">
    <property type="entry name" value="LiaF-like_C"/>
    <property type="match status" value="1"/>
</dbReference>
<feature type="transmembrane region" description="Helical" evidence="2">
    <location>
        <begin position="36"/>
        <end position="55"/>
    </location>
</feature>
<dbReference type="InterPro" id="IPR047793">
    <property type="entry name" value="LiaF_C"/>
</dbReference>
<reference evidence="6" key="1">
    <citation type="journal article" date="2019" name="Int. J. Syst. Evol. Microbiol.">
        <title>The Global Catalogue of Microorganisms (GCM) 10K type strain sequencing project: providing services to taxonomists for standard genome sequencing and annotation.</title>
        <authorList>
            <consortium name="The Broad Institute Genomics Platform"/>
            <consortium name="The Broad Institute Genome Sequencing Center for Infectious Disease"/>
            <person name="Wu L."/>
            <person name="Ma J."/>
        </authorList>
    </citation>
    <scope>NUCLEOTIDE SEQUENCE [LARGE SCALE GENOMIC DNA]</scope>
    <source>
        <strain evidence="6">CGMCC 1.15420</strain>
    </source>
</reference>
<dbReference type="Proteomes" id="UP000608420">
    <property type="component" value="Unassembled WGS sequence"/>
</dbReference>
<organism evidence="5 6">
    <name type="scientific">Paenibacillus aceti</name>
    <dbReference type="NCBI Taxonomy" id="1820010"/>
    <lineage>
        <taxon>Bacteria</taxon>
        <taxon>Bacillati</taxon>
        <taxon>Bacillota</taxon>
        <taxon>Bacilli</taxon>
        <taxon>Bacillales</taxon>
        <taxon>Paenibacillaceae</taxon>
        <taxon>Paenibacillus</taxon>
    </lineage>
</organism>
<dbReference type="NCBIfam" id="NF040535">
    <property type="entry name" value="LiaF_C_term"/>
    <property type="match status" value="1"/>
</dbReference>
<evidence type="ECO:0000259" key="4">
    <source>
        <dbReference type="Pfam" id="PF22570"/>
    </source>
</evidence>
<feature type="region of interest" description="Disordered" evidence="1">
    <location>
        <begin position="114"/>
        <end position="137"/>
    </location>
</feature>
<keyword evidence="2" id="KW-1133">Transmembrane helix</keyword>
<proteinExistence type="predicted"/>
<evidence type="ECO:0000256" key="1">
    <source>
        <dbReference type="SAM" id="MobiDB-lite"/>
    </source>
</evidence>
<feature type="domain" description="LiaF transmembrane" evidence="4">
    <location>
        <begin position="11"/>
        <end position="113"/>
    </location>
</feature>
<gene>
    <name evidence="5" type="ORF">GCM10010913_03060</name>
</gene>
<evidence type="ECO:0000256" key="2">
    <source>
        <dbReference type="SAM" id="Phobius"/>
    </source>
</evidence>
<evidence type="ECO:0000259" key="3">
    <source>
        <dbReference type="Pfam" id="PF09922"/>
    </source>
</evidence>
<evidence type="ECO:0000313" key="5">
    <source>
        <dbReference type="EMBL" id="GGF85049.1"/>
    </source>
</evidence>
<dbReference type="EMBL" id="BMIW01000002">
    <property type="protein sequence ID" value="GGF85049.1"/>
    <property type="molecule type" value="Genomic_DNA"/>
</dbReference>
<feature type="transmembrane region" description="Helical" evidence="2">
    <location>
        <begin position="62"/>
        <end position="79"/>
    </location>
</feature>
<feature type="domain" description="Cell wall-active antibiotics response LiaF-like C-terminal" evidence="3">
    <location>
        <begin position="228"/>
        <end position="342"/>
    </location>
</feature>
<protein>
    <recommendedName>
        <fullName evidence="7">Cell wall-active antibiotics response protein</fullName>
    </recommendedName>
</protein>
<keyword evidence="2" id="KW-0812">Transmembrane</keyword>
<feature type="transmembrane region" description="Helical" evidence="2">
    <location>
        <begin position="91"/>
        <end position="110"/>
    </location>
</feature>
<evidence type="ECO:0008006" key="7">
    <source>
        <dbReference type="Google" id="ProtNLM"/>
    </source>
</evidence>